<dbReference type="GO" id="GO:0003755">
    <property type="term" value="F:peptidyl-prolyl cis-trans isomerase activity"/>
    <property type="evidence" value="ECO:0007669"/>
    <property type="project" value="UniProtKB-KW"/>
</dbReference>
<evidence type="ECO:0000256" key="9">
    <source>
        <dbReference type="SAM" id="MobiDB-lite"/>
    </source>
</evidence>
<gene>
    <name evidence="10" type="ORF">QBC42DRAFT_266341</name>
</gene>
<dbReference type="FunFam" id="1.20.120.1150:FF:000002">
    <property type="entry name" value="Serine/threonine-protein phosphatase 2A activator"/>
    <property type="match status" value="1"/>
</dbReference>
<keyword evidence="6 8" id="KW-0413">Isomerase</keyword>
<keyword evidence="5 8" id="KW-0697">Rotamase</keyword>
<dbReference type="GO" id="GO:0000159">
    <property type="term" value="C:protein phosphatase type 2A complex"/>
    <property type="evidence" value="ECO:0007669"/>
    <property type="project" value="TreeGrafter"/>
</dbReference>
<protein>
    <recommendedName>
        <fullName evidence="8">Serine/threonine-protein phosphatase 2A activator</fullName>
        <ecNumber evidence="8">5.2.1.8</ecNumber>
    </recommendedName>
    <alternativeName>
        <fullName evidence="8">Phosphotyrosyl phosphatase activator</fullName>
    </alternativeName>
</protein>
<name>A0AAV9HSS9_9PEZI</name>
<feature type="region of interest" description="Disordered" evidence="9">
    <location>
        <begin position="1"/>
        <end position="93"/>
    </location>
</feature>
<evidence type="ECO:0000256" key="1">
    <source>
        <dbReference type="ARBA" id="ARBA00000971"/>
    </source>
</evidence>
<comment type="subcellular location">
    <subcellularLocation>
        <location evidence="2 8">Cytoplasm</location>
    </subcellularLocation>
</comment>
<comment type="caution">
    <text evidence="10">The sequence shown here is derived from an EMBL/GenBank/DDBJ whole genome shotgun (WGS) entry which is preliminary data.</text>
</comment>
<dbReference type="PIRSF" id="PIRSF016325">
    <property type="entry name" value="Phstyr_phstse_ac"/>
    <property type="match status" value="1"/>
</dbReference>
<dbReference type="CDD" id="cd04087">
    <property type="entry name" value="PTPA"/>
    <property type="match status" value="1"/>
</dbReference>
<organism evidence="10 11">
    <name type="scientific">Cladorrhinum samala</name>
    <dbReference type="NCBI Taxonomy" id="585594"/>
    <lineage>
        <taxon>Eukaryota</taxon>
        <taxon>Fungi</taxon>
        <taxon>Dikarya</taxon>
        <taxon>Ascomycota</taxon>
        <taxon>Pezizomycotina</taxon>
        <taxon>Sordariomycetes</taxon>
        <taxon>Sordariomycetidae</taxon>
        <taxon>Sordariales</taxon>
        <taxon>Podosporaceae</taxon>
        <taxon>Cladorrhinum</taxon>
    </lineage>
</organism>
<dbReference type="GO" id="GO:0005634">
    <property type="term" value="C:nucleus"/>
    <property type="evidence" value="ECO:0007669"/>
    <property type="project" value="TreeGrafter"/>
</dbReference>
<dbReference type="InterPro" id="IPR043170">
    <property type="entry name" value="PTPA_C_lid"/>
</dbReference>
<dbReference type="InterPro" id="IPR037218">
    <property type="entry name" value="PTPA_sf"/>
</dbReference>
<reference evidence="10" key="1">
    <citation type="journal article" date="2023" name="Mol. Phylogenet. Evol.">
        <title>Genome-scale phylogeny and comparative genomics of the fungal order Sordariales.</title>
        <authorList>
            <person name="Hensen N."/>
            <person name="Bonometti L."/>
            <person name="Westerberg I."/>
            <person name="Brannstrom I.O."/>
            <person name="Guillou S."/>
            <person name="Cros-Aarteil S."/>
            <person name="Calhoun S."/>
            <person name="Haridas S."/>
            <person name="Kuo A."/>
            <person name="Mondo S."/>
            <person name="Pangilinan J."/>
            <person name="Riley R."/>
            <person name="LaButti K."/>
            <person name="Andreopoulos B."/>
            <person name="Lipzen A."/>
            <person name="Chen C."/>
            <person name="Yan M."/>
            <person name="Daum C."/>
            <person name="Ng V."/>
            <person name="Clum A."/>
            <person name="Steindorff A."/>
            <person name="Ohm R.A."/>
            <person name="Martin F."/>
            <person name="Silar P."/>
            <person name="Natvig D.O."/>
            <person name="Lalanne C."/>
            <person name="Gautier V."/>
            <person name="Ament-Velasquez S.L."/>
            <person name="Kruys A."/>
            <person name="Hutchinson M.I."/>
            <person name="Powell A.J."/>
            <person name="Barry K."/>
            <person name="Miller A.N."/>
            <person name="Grigoriev I.V."/>
            <person name="Debuchy R."/>
            <person name="Gladieux P."/>
            <person name="Hiltunen Thoren M."/>
            <person name="Johannesson H."/>
        </authorList>
    </citation>
    <scope>NUCLEOTIDE SEQUENCE</scope>
    <source>
        <strain evidence="10">PSN324</strain>
    </source>
</reference>
<evidence type="ECO:0000256" key="8">
    <source>
        <dbReference type="RuleBase" id="RU361210"/>
    </source>
</evidence>
<evidence type="ECO:0000256" key="5">
    <source>
        <dbReference type="ARBA" id="ARBA00023110"/>
    </source>
</evidence>
<dbReference type="SUPFAM" id="SSF140984">
    <property type="entry name" value="PTPA-like"/>
    <property type="match status" value="1"/>
</dbReference>
<evidence type="ECO:0000256" key="6">
    <source>
        <dbReference type="ARBA" id="ARBA00023235"/>
    </source>
</evidence>
<evidence type="ECO:0000256" key="3">
    <source>
        <dbReference type="ARBA" id="ARBA00011019"/>
    </source>
</evidence>
<dbReference type="GO" id="GO:0008160">
    <property type="term" value="F:protein tyrosine phosphatase activator activity"/>
    <property type="evidence" value="ECO:0007669"/>
    <property type="project" value="TreeGrafter"/>
</dbReference>
<evidence type="ECO:0000313" key="10">
    <source>
        <dbReference type="EMBL" id="KAK4463094.1"/>
    </source>
</evidence>
<comment type="similarity">
    <text evidence="3 8">Belongs to the PTPA-type PPIase family.</text>
</comment>
<evidence type="ECO:0000313" key="11">
    <source>
        <dbReference type="Proteomes" id="UP001321749"/>
    </source>
</evidence>
<dbReference type="Pfam" id="PF03095">
    <property type="entry name" value="PTPA"/>
    <property type="match status" value="1"/>
</dbReference>
<sequence length="474" mass="51804">MASSFNTSPEATAGGVNGPSSSPAPLASSPSPSHPSGPSTGSGPGTKPSPTVTHQLQARIPKLEPRRRKPAESANPNPVPATPPAPPLPDLSTITFKVPTRRILSPKDHDLFLASPTYTLILSFIFRLSESVQDRSISSVPLASASPAISHLLAILDEIENHCRSSPPSDQGGSRFGNKTFRVFLDKIKSSSPQWHSSASPFSSVPGDAVPEVQTYLLSSFGNRSRIDYGSGHELNFFMYLLCLYQLRVLQPSDFPALVLRVFTKYLSVMRLVQLSYYLEPAGSHGVWGLDDYQFLPFLFGASQLLHHPYITPRSIHQELTLEESAGDYMYLGQVAFVNSTKTVKGLRWHSPMLDDISSSKSWVKIEAGMRRMFVSEVLSKLPVMQHFLFGSLIPAAEGMSEMATPSHAAGDVDDDELDRDVEVFDDTEGKRHVHQQSVGWGDCCGIKVPSSLAAAEEMRKRGGGETLRRIPFD</sequence>
<dbReference type="PANTHER" id="PTHR10012">
    <property type="entry name" value="SERINE/THREONINE-PROTEIN PHOSPHATASE 2A REGULATORY SUBUNIT B"/>
    <property type="match status" value="1"/>
</dbReference>
<dbReference type="GO" id="GO:0007052">
    <property type="term" value="P:mitotic spindle organization"/>
    <property type="evidence" value="ECO:0007669"/>
    <property type="project" value="TreeGrafter"/>
</dbReference>
<dbReference type="PANTHER" id="PTHR10012:SF5">
    <property type="entry name" value="SERINE_THREONINE-PROTEIN PHOSPHATASE 2A ACTIVATOR 2"/>
    <property type="match status" value="1"/>
</dbReference>
<dbReference type="InterPro" id="IPR004327">
    <property type="entry name" value="Phstyr_phstse_ac"/>
</dbReference>
<comment type="catalytic activity">
    <reaction evidence="1 8">
        <text>[protein]-peptidylproline (omega=180) = [protein]-peptidylproline (omega=0)</text>
        <dbReference type="Rhea" id="RHEA:16237"/>
        <dbReference type="Rhea" id="RHEA-COMP:10747"/>
        <dbReference type="Rhea" id="RHEA-COMP:10748"/>
        <dbReference type="ChEBI" id="CHEBI:83833"/>
        <dbReference type="ChEBI" id="CHEBI:83834"/>
        <dbReference type="EC" id="5.2.1.8"/>
    </reaction>
</comment>
<feature type="compositionally biased region" description="Low complexity" evidence="9">
    <location>
        <begin position="18"/>
        <end position="50"/>
    </location>
</feature>
<dbReference type="GO" id="GO:0005737">
    <property type="term" value="C:cytoplasm"/>
    <property type="evidence" value="ECO:0007669"/>
    <property type="project" value="UniProtKB-SubCell"/>
</dbReference>
<reference evidence="10" key="2">
    <citation type="submission" date="2023-06" db="EMBL/GenBank/DDBJ databases">
        <authorList>
            <consortium name="Lawrence Berkeley National Laboratory"/>
            <person name="Mondo S.J."/>
            <person name="Hensen N."/>
            <person name="Bonometti L."/>
            <person name="Westerberg I."/>
            <person name="Brannstrom I.O."/>
            <person name="Guillou S."/>
            <person name="Cros-Aarteil S."/>
            <person name="Calhoun S."/>
            <person name="Haridas S."/>
            <person name="Kuo A."/>
            <person name="Pangilinan J."/>
            <person name="Riley R."/>
            <person name="Labutti K."/>
            <person name="Andreopoulos B."/>
            <person name="Lipzen A."/>
            <person name="Chen C."/>
            <person name="Yanf M."/>
            <person name="Daum C."/>
            <person name="Ng V."/>
            <person name="Clum A."/>
            <person name="Steindorff A."/>
            <person name="Ohm R."/>
            <person name="Martin F."/>
            <person name="Silar P."/>
            <person name="Natvig D."/>
            <person name="Lalanne C."/>
            <person name="Gautier V."/>
            <person name="Ament-Velasquez S.L."/>
            <person name="Kruys A."/>
            <person name="Hutchinson M.I."/>
            <person name="Powell A.J."/>
            <person name="Barry K."/>
            <person name="Miller A.N."/>
            <person name="Grigoriev I.V."/>
            <person name="Debuchy R."/>
            <person name="Gladieux P."/>
            <person name="Thoren M.H."/>
            <person name="Johannesson H."/>
        </authorList>
    </citation>
    <scope>NUCLEOTIDE SEQUENCE</scope>
    <source>
        <strain evidence="10">PSN324</strain>
    </source>
</reference>
<proteinExistence type="inferred from homology"/>
<feature type="compositionally biased region" description="Polar residues" evidence="9">
    <location>
        <begin position="1"/>
        <end position="10"/>
    </location>
</feature>
<comment type="function">
    <text evidence="7">PPIases accelerate the folding of proteins. It catalyzes the cis-trans isomerization of proline imidic peptide bonds in oligopeptides. Acts as a regulatory subunit for PP2A-like phosphatases modulating their activity or substrate specificity, probably by inducing a conformational change in the catalytic subunit, a direct target of the PPIase. Can reactivate inactive phosphatase PP2A-phosphatase methylesterase complexes (PP2Ai) in presence of ATP and Mg(2+) by dissociating the inactive form from the complex.</text>
</comment>
<dbReference type="Proteomes" id="UP001321749">
    <property type="component" value="Unassembled WGS sequence"/>
</dbReference>
<keyword evidence="11" id="KW-1185">Reference proteome</keyword>
<dbReference type="EC" id="5.2.1.8" evidence="8"/>
<evidence type="ECO:0000256" key="4">
    <source>
        <dbReference type="ARBA" id="ARBA00022490"/>
    </source>
</evidence>
<dbReference type="EMBL" id="MU864963">
    <property type="protein sequence ID" value="KAK4463094.1"/>
    <property type="molecule type" value="Genomic_DNA"/>
</dbReference>
<dbReference type="AlphaFoldDB" id="A0AAV9HSS9"/>
<evidence type="ECO:0000256" key="2">
    <source>
        <dbReference type="ARBA" id="ARBA00004496"/>
    </source>
</evidence>
<dbReference type="Gene3D" id="1.20.120.1150">
    <property type="match status" value="1"/>
</dbReference>
<evidence type="ECO:0000256" key="7">
    <source>
        <dbReference type="ARBA" id="ARBA00025287"/>
    </source>
</evidence>
<accession>A0AAV9HSS9</accession>
<feature type="compositionally biased region" description="Pro residues" evidence="9">
    <location>
        <begin position="77"/>
        <end position="89"/>
    </location>
</feature>
<keyword evidence="4 8" id="KW-0963">Cytoplasm</keyword>